<organism evidence="8 9">
    <name type="scientific">Engystomops pustulosus</name>
    <name type="common">Tungara frog</name>
    <name type="synonym">Physalaemus pustulosus</name>
    <dbReference type="NCBI Taxonomy" id="76066"/>
    <lineage>
        <taxon>Eukaryota</taxon>
        <taxon>Metazoa</taxon>
        <taxon>Chordata</taxon>
        <taxon>Craniata</taxon>
        <taxon>Vertebrata</taxon>
        <taxon>Euteleostomi</taxon>
        <taxon>Amphibia</taxon>
        <taxon>Batrachia</taxon>
        <taxon>Anura</taxon>
        <taxon>Neobatrachia</taxon>
        <taxon>Hyloidea</taxon>
        <taxon>Leptodactylidae</taxon>
        <taxon>Leiuperinae</taxon>
        <taxon>Engystomops</taxon>
    </lineage>
</organism>
<evidence type="ECO:0000313" key="9">
    <source>
        <dbReference type="Proteomes" id="UP000824782"/>
    </source>
</evidence>
<keyword evidence="6" id="KW-0325">Glycoprotein</keyword>
<evidence type="ECO:0000256" key="5">
    <source>
        <dbReference type="ARBA" id="ARBA00023157"/>
    </source>
</evidence>
<gene>
    <name evidence="8" type="ORF">GDO81_006103</name>
</gene>
<proteinExistence type="predicted"/>
<dbReference type="GO" id="GO:0007156">
    <property type="term" value="P:homophilic cell adhesion via plasma membrane adhesion molecules"/>
    <property type="evidence" value="ECO:0007669"/>
    <property type="project" value="TreeGrafter"/>
</dbReference>
<dbReference type="AlphaFoldDB" id="A0AAV7CVN8"/>
<accession>A0AAV7CVN8</accession>
<dbReference type="PANTHER" id="PTHR23277:SF12">
    <property type="entry name" value="NECTIN-3"/>
    <property type="match status" value="1"/>
</dbReference>
<protein>
    <recommendedName>
        <fullName evidence="7">Ig-like domain-containing protein</fullName>
    </recommendedName>
</protein>
<dbReference type="Pfam" id="PF07686">
    <property type="entry name" value="V-set"/>
    <property type="match status" value="1"/>
</dbReference>
<dbReference type="SUPFAM" id="SSF48726">
    <property type="entry name" value="Immunoglobulin"/>
    <property type="match status" value="1"/>
</dbReference>
<dbReference type="GO" id="GO:0016020">
    <property type="term" value="C:membrane"/>
    <property type="evidence" value="ECO:0007669"/>
    <property type="project" value="UniProtKB-SubCell"/>
</dbReference>
<dbReference type="Gene3D" id="2.60.40.10">
    <property type="entry name" value="Immunoglobulins"/>
    <property type="match status" value="2"/>
</dbReference>
<dbReference type="GO" id="GO:0005912">
    <property type="term" value="C:adherens junction"/>
    <property type="evidence" value="ECO:0007669"/>
    <property type="project" value="TreeGrafter"/>
</dbReference>
<dbReference type="FunFam" id="2.60.40.10:FF:000378">
    <property type="entry name" value="Nectin cell adhesion molecule 3"/>
    <property type="match status" value="1"/>
</dbReference>
<evidence type="ECO:0000256" key="6">
    <source>
        <dbReference type="ARBA" id="ARBA00023180"/>
    </source>
</evidence>
<feature type="domain" description="Ig-like" evidence="7">
    <location>
        <begin position="112"/>
        <end position="206"/>
    </location>
</feature>
<dbReference type="EMBL" id="WNYA01000002">
    <property type="protein sequence ID" value="KAG8588794.1"/>
    <property type="molecule type" value="Genomic_DNA"/>
</dbReference>
<keyword evidence="4" id="KW-0472">Membrane</keyword>
<keyword evidence="5" id="KW-1015">Disulfide bond</keyword>
<dbReference type="InterPro" id="IPR013106">
    <property type="entry name" value="Ig_V-set"/>
</dbReference>
<dbReference type="SMART" id="SM00409">
    <property type="entry name" value="IG"/>
    <property type="match status" value="1"/>
</dbReference>
<evidence type="ECO:0000313" key="8">
    <source>
        <dbReference type="EMBL" id="KAG8588794.1"/>
    </source>
</evidence>
<dbReference type="InterPro" id="IPR051427">
    <property type="entry name" value="Nectin/Nectin-like"/>
</dbReference>
<name>A0AAV7CVN8_ENGPU</name>
<sequence length="252" mass="26560">MVVPGVPSSSRVTSAICLAWPLPVGSGSAAHPSHHPPPCSEHCEPRCVTLQQLRFGERRAGGIPRTAMAGRGASAAGLVRSACALAWLLLCRVDGAFSGPVHVDPHGTAVWGKNITLKCLIEVNETITQISWEKVTGKSTQTIAVQHPIYGTSFHESFQNRTSFKNTSLHDATIVINNVDFSDAGEYICKAVTFPLGNVQSSTTVTVLVEPTVSLTKGPHLLMDGANETVAATCTAATGKPAADIHWESLSG</sequence>
<evidence type="ECO:0000256" key="4">
    <source>
        <dbReference type="ARBA" id="ARBA00023136"/>
    </source>
</evidence>
<dbReference type="Proteomes" id="UP000824782">
    <property type="component" value="Unassembled WGS sequence"/>
</dbReference>
<dbReference type="PANTHER" id="PTHR23277">
    <property type="entry name" value="NECTIN-RELATED"/>
    <property type="match status" value="1"/>
</dbReference>
<comment type="caution">
    <text evidence="8">The sequence shown here is derived from an EMBL/GenBank/DDBJ whole genome shotgun (WGS) entry which is preliminary data.</text>
</comment>
<dbReference type="GO" id="GO:0043296">
    <property type="term" value="C:apical junction complex"/>
    <property type="evidence" value="ECO:0007669"/>
    <property type="project" value="TreeGrafter"/>
</dbReference>
<feature type="domain" description="Ig-like" evidence="7">
    <location>
        <begin position="211"/>
        <end position="252"/>
    </location>
</feature>
<keyword evidence="3" id="KW-0677">Repeat</keyword>
<keyword evidence="9" id="KW-1185">Reference proteome</keyword>
<dbReference type="InterPro" id="IPR007110">
    <property type="entry name" value="Ig-like_dom"/>
</dbReference>
<evidence type="ECO:0000256" key="3">
    <source>
        <dbReference type="ARBA" id="ARBA00022737"/>
    </source>
</evidence>
<dbReference type="SMART" id="SM00406">
    <property type="entry name" value="IGv"/>
    <property type="match status" value="1"/>
</dbReference>
<evidence type="ECO:0000259" key="7">
    <source>
        <dbReference type="PROSITE" id="PS50835"/>
    </source>
</evidence>
<dbReference type="PROSITE" id="PS50835">
    <property type="entry name" value="IG_LIKE"/>
    <property type="match status" value="2"/>
</dbReference>
<dbReference type="GO" id="GO:0007157">
    <property type="term" value="P:heterophilic cell-cell adhesion via plasma membrane cell adhesion molecules"/>
    <property type="evidence" value="ECO:0007669"/>
    <property type="project" value="TreeGrafter"/>
</dbReference>
<dbReference type="InterPro" id="IPR003599">
    <property type="entry name" value="Ig_sub"/>
</dbReference>
<dbReference type="InterPro" id="IPR013783">
    <property type="entry name" value="Ig-like_fold"/>
</dbReference>
<comment type="subcellular location">
    <subcellularLocation>
        <location evidence="1">Membrane</location>
    </subcellularLocation>
</comment>
<dbReference type="InterPro" id="IPR036179">
    <property type="entry name" value="Ig-like_dom_sf"/>
</dbReference>
<evidence type="ECO:0000256" key="2">
    <source>
        <dbReference type="ARBA" id="ARBA00022729"/>
    </source>
</evidence>
<evidence type="ECO:0000256" key="1">
    <source>
        <dbReference type="ARBA" id="ARBA00004370"/>
    </source>
</evidence>
<keyword evidence="2" id="KW-0732">Signal</keyword>
<reference evidence="8" key="1">
    <citation type="thesis" date="2020" institute="ProQuest LLC" country="789 East Eisenhower Parkway, Ann Arbor, MI, USA">
        <title>Comparative Genomics and Chromosome Evolution.</title>
        <authorList>
            <person name="Mudd A.B."/>
        </authorList>
    </citation>
    <scope>NUCLEOTIDE SEQUENCE</scope>
    <source>
        <strain evidence="8">237g6f4</strain>
        <tissue evidence="8">Blood</tissue>
    </source>
</reference>